<sequence length="119" mass="13869">MKLILVTIISLITLNIHAQSKDEIILELQSVLKEHCISTQLKNAEIYYNTEEKILDFGQRYDLNTTKLTYEFAGTASDPIHMLQFVRYENPNSSLSFFFDSKKSVYRVLDLIYALKKLE</sequence>
<keyword evidence="2" id="KW-1185">Reference proteome</keyword>
<proteinExistence type="predicted"/>
<accession>A0A2T6C2R4</accession>
<dbReference type="OrthoDB" id="9847674at2"/>
<name>A0A2T6C2R4_9FLAO</name>
<reference evidence="1 2" key="1">
    <citation type="submission" date="2018-04" db="EMBL/GenBank/DDBJ databases">
        <title>Genomic Encyclopedia of Archaeal and Bacterial Type Strains, Phase II (KMG-II): from individual species to whole genera.</title>
        <authorList>
            <person name="Goeker M."/>
        </authorList>
    </citation>
    <scope>NUCLEOTIDE SEQUENCE [LARGE SCALE GENOMIC DNA]</scope>
    <source>
        <strain evidence="1 2">DSM 25731</strain>
    </source>
</reference>
<organism evidence="1 2">
    <name type="scientific">Kordia periserrulae</name>
    <dbReference type="NCBI Taxonomy" id="701523"/>
    <lineage>
        <taxon>Bacteria</taxon>
        <taxon>Pseudomonadati</taxon>
        <taxon>Bacteroidota</taxon>
        <taxon>Flavobacteriia</taxon>
        <taxon>Flavobacteriales</taxon>
        <taxon>Flavobacteriaceae</taxon>
        <taxon>Kordia</taxon>
    </lineage>
</organism>
<dbReference type="EMBL" id="QBKT01000002">
    <property type="protein sequence ID" value="PTX62614.1"/>
    <property type="molecule type" value="Genomic_DNA"/>
</dbReference>
<dbReference type="RefSeq" id="WP_108113612.1">
    <property type="nucleotide sequence ID" value="NZ_QBKT01000002.1"/>
</dbReference>
<dbReference type="Proteomes" id="UP000244090">
    <property type="component" value="Unassembled WGS sequence"/>
</dbReference>
<protein>
    <submittedName>
        <fullName evidence="1">Uncharacterized protein</fullName>
    </submittedName>
</protein>
<comment type="caution">
    <text evidence="1">The sequence shown here is derived from an EMBL/GenBank/DDBJ whole genome shotgun (WGS) entry which is preliminary data.</text>
</comment>
<dbReference type="AlphaFoldDB" id="A0A2T6C2R4"/>
<evidence type="ECO:0000313" key="2">
    <source>
        <dbReference type="Proteomes" id="UP000244090"/>
    </source>
</evidence>
<evidence type="ECO:0000313" key="1">
    <source>
        <dbReference type="EMBL" id="PTX62614.1"/>
    </source>
</evidence>
<gene>
    <name evidence="1" type="ORF">C8N46_1029</name>
</gene>